<reference evidence="3" key="1">
    <citation type="journal article" date="2019" name="Int. J. Syst. Evol. Microbiol.">
        <title>The Global Catalogue of Microorganisms (GCM) 10K type strain sequencing project: providing services to taxonomists for standard genome sequencing and annotation.</title>
        <authorList>
            <consortium name="The Broad Institute Genomics Platform"/>
            <consortium name="The Broad Institute Genome Sequencing Center for Infectious Disease"/>
            <person name="Wu L."/>
            <person name="Ma J."/>
        </authorList>
    </citation>
    <scope>NUCLEOTIDE SEQUENCE [LARGE SCALE GENOMIC DNA]</scope>
    <source>
        <strain evidence="3">JCM 31037</strain>
    </source>
</reference>
<keyword evidence="3" id="KW-1185">Reference proteome</keyword>
<gene>
    <name evidence="2" type="ORF">ACFQ4H_20485</name>
</gene>
<name>A0ABW3YIJ0_9ACTN</name>
<sequence length="219" mass="23899">MSRLWSRYGIRTLAIALLAVGVAGGYYLGEDREAQQQGIDAQLAANVDRAELDYQRDRQAVYQAAIVRKRAAEHEAAVKAAEAAKAAAERARKAEAAAATRKKEREEAVKPYTGPIPASCNEYSGNRQIGCALLLDAGFGLDQMPCLDKLWTKESGWNVKAKNSSSGAYGIPQALPGDKMGPGWQNSAEVQIRWGLGYIKARYDTPCGAWSYFQAKGYY</sequence>
<dbReference type="SUPFAM" id="SSF53955">
    <property type="entry name" value="Lysozyme-like"/>
    <property type="match status" value="1"/>
</dbReference>
<feature type="coiled-coil region" evidence="1">
    <location>
        <begin position="64"/>
        <end position="91"/>
    </location>
</feature>
<evidence type="ECO:0000313" key="2">
    <source>
        <dbReference type="EMBL" id="MFD1323471.1"/>
    </source>
</evidence>
<comment type="caution">
    <text evidence="2">The sequence shown here is derived from an EMBL/GenBank/DDBJ whole genome shotgun (WGS) entry which is preliminary data.</text>
</comment>
<dbReference type="RefSeq" id="WP_377572684.1">
    <property type="nucleotide sequence ID" value="NZ_JBHTMP010000032.1"/>
</dbReference>
<keyword evidence="1" id="KW-0175">Coiled coil</keyword>
<accession>A0ABW3YIJ0</accession>
<protein>
    <submittedName>
        <fullName evidence="2">Lytic transglycosylase domain-containing protein</fullName>
    </submittedName>
</protein>
<dbReference type="InterPro" id="IPR023346">
    <property type="entry name" value="Lysozyme-like_dom_sf"/>
</dbReference>
<evidence type="ECO:0000256" key="1">
    <source>
        <dbReference type="SAM" id="Coils"/>
    </source>
</evidence>
<evidence type="ECO:0000313" key="3">
    <source>
        <dbReference type="Proteomes" id="UP001597260"/>
    </source>
</evidence>
<proteinExistence type="predicted"/>
<organism evidence="2 3">
    <name type="scientific">Micromonospora sonneratiae</name>
    <dbReference type="NCBI Taxonomy" id="1184706"/>
    <lineage>
        <taxon>Bacteria</taxon>
        <taxon>Bacillati</taxon>
        <taxon>Actinomycetota</taxon>
        <taxon>Actinomycetes</taxon>
        <taxon>Micromonosporales</taxon>
        <taxon>Micromonosporaceae</taxon>
        <taxon>Micromonospora</taxon>
    </lineage>
</organism>
<dbReference type="Proteomes" id="UP001597260">
    <property type="component" value="Unassembled WGS sequence"/>
</dbReference>
<dbReference type="EMBL" id="JBHTMP010000032">
    <property type="protein sequence ID" value="MFD1323471.1"/>
    <property type="molecule type" value="Genomic_DNA"/>
</dbReference>